<sequence length="512" mass="52402">RFKKQGNSLYVSHRVPLSFVQSAVYPLMVDVTVDEQVGAALDDAKERDNGTDFSTSGGVALHSNANAIDRWNGGCRYTTVAIGQADTIDTALWQPFVWVTTQDDPNTAIHANDVDDAVNFSVDADVTSRVVTAASVTWKATGIGTGFIDSPEIKTVIQEIVDRGGWASGNDMCIVTLPLATAAKAFKTTSYDGDTALASKLHVEFTAAGGETRSLAGSQPAATGVLARIEQGLRALAGNQPAATGTLARIEQALRALAGDQPAATGVLTRVFGQPRALTGDQPTPTGVLAAVWEGVRALAGSQPAATGTLSKKLTAFKSLVGDQPTAAGVLTRIEQALRALTGSQPNATGALTRQHRRFTSMAGNQPSAIGSLAASLTVVKRALAGAQPAATGALTRIEKAVRAIAGSQPTATGALSTRGTFARELIGSQPNATGALTRSKAFSRSLAGSQPAASGALSVVTLELLAVPDASARLADSIAGAGATVSGKLVGASAKENVHIPVAIAHRNGRD</sequence>
<gene>
    <name evidence="1" type="ORF">LCGC14_2286400</name>
</gene>
<reference evidence="1" key="1">
    <citation type="journal article" date="2015" name="Nature">
        <title>Complex archaea that bridge the gap between prokaryotes and eukaryotes.</title>
        <authorList>
            <person name="Spang A."/>
            <person name="Saw J.H."/>
            <person name="Jorgensen S.L."/>
            <person name="Zaremba-Niedzwiedzka K."/>
            <person name="Martijn J."/>
            <person name="Lind A.E."/>
            <person name="van Eijk R."/>
            <person name="Schleper C."/>
            <person name="Guy L."/>
            <person name="Ettema T.J."/>
        </authorList>
    </citation>
    <scope>NUCLEOTIDE SEQUENCE</scope>
</reference>
<name>A0A0F9F554_9ZZZZ</name>
<proteinExistence type="predicted"/>
<organism evidence="1">
    <name type="scientific">marine sediment metagenome</name>
    <dbReference type="NCBI Taxonomy" id="412755"/>
    <lineage>
        <taxon>unclassified sequences</taxon>
        <taxon>metagenomes</taxon>
        <taxon>ecological metagenomes</taxon>
    </lineage>
</organism>
<dbReference type="EMBL" id="LAZR01031929">
    <property type="protein sequence ID" value="KKL52345.1"/>
    <property type="molecule type" value="Genomic_DNA"/>
</dbReference>
<feature type="non-terminal residue" evidence="1">
    <location>
        <position position="1"/>
    </location>
</feature>
<evidence type="ECO:0000313" key="1">
    <source>
        <dbReference type="EMBL" id="KKL52345.1"/>
    </source>
</evidence>
<comment type="caution">
    <text evidence="1">The sequence shown here is derived from an EMBL/GenBank/DDBJ whole genome shotgun (WGS) entry which is preliminary data.</text>
</comment>
<accession>A0A0F9F554</accession>
<dbReference type="AlphaFoldDB" id="A0A0F9F554"/>
<protein>
    <submittedName>
        <fullName evidence="1">Uncharacterized protein</fullName>
    </submittedName>
</protein>